<keyword evidence="3" id="KW-1185">Reference proteome</keyword>
<comment type="caution">
    <text evidence="2">The sequence shown here is derived from an EMBL/GenBank/DDBJ whole genome shotgun (WGS) entry which is preliminary data.</text>
</comment>
<sequence>MADTAKAFSPTLRPLSQQSDLLPSVEQANASKEAELAVTTHMVFERQKTGSKENVREKGVISLQNLPSVGI</sequence>
<dbReference type="Proteomes" id="UP000019471">
    <property type="component" value="Unassembled WGS sequence"/>
</dbReference>
<accession>W9WZ70</accession>
<proteinExistence type="predicted"/>
<dbReference type="GeneID" id="19187748"/>
<gene>
    <name evidence="2" type="ORF">A1O5_03018</name>
</gene>
<name>W9WZ70_9EURO</name>
<evidence type="ECO:0000256" key="1">
    <source>
        <dbReference type="SAM" id="MobiDB-lite"/>
    </source>
</evidence>
<feature type="compositionally biased region" description="Polar residues" evidence="1">
    <location>
        <begin position="14"/>
        <end position="28"/>
    </location>
</feature>
<organism evidence="2 3">
    <name type="scientific">Cladophialophora psammophila CBS 110553</name>
    <dbReference type="NCBI Taxonomy" id="1182543"/>
    <lineage>
        <taxon>Eukaryota</taxon>
        <taxon>Fungi</taxon>
        <taxon>Dikarya</taxon>
        <taxon>Ascomycota</taxon>
        <taxon>Pezizomycotina</taxon>
        <taxon>Eurotiomycetes</taxon>
        <taxon>Chaetothyriomycetidae</taxon>
        <taxon>Chaetothyriales</taxon>
        <taxon>Herpotrichiellaceae</taxon>
        <taxon>Cladophialophora</taxon>
    </lineage>
</organism>
<reference evidence="2 3" key="1">
    <citation type="submission" date="2013-03" db="EMBL/GenBank/DDBJ databases">
        <title>The Genome Sequence of Cladophialophora psammophila CBS 110553.</title>
        <authorList>
            <consortium name="The Broad Institute Genomics Platform"/>
            <person name="Cuomo C."/>
            <person name="de Hoog S."/>
            <person name="Gorbushina A."/>
            <person name="Walker B."/>
            <person name="Young S.K."/>
            <person name="Zeng Q."/>
            <person name="Gargeya S."/>
            <person name="Fitzgerald M."/>
            <person name="Haas B."/>
            <person name="Abouelleil A."/>
            <person name="Allen A.W."/>
            <person name="Alvarado L."/>
            <person name="Arachchi H.M."/>
            <person name="Berlin A.M."/>
            <person name="Chapman S.B."/>
            <person name="Gainer-Dewar J."/>
            <person name="Goldberg J."/>
            <person name="Griggs A."/>
            <person name="Gujja S."/>
            <person name="Hansen M."/>
            <person name="Howarth C."/>
            <person name="Imamovic A."/>
            <person name="Ireland A."/>
            <person name="Larimer J."/>
            <person name="McCowan C."/>
            <person name="Murphy C."/>
            <person name="Pearson M."/>
            <person name="Poon T.W."/>
            <person name="Priest M."/>
            <person name="Roberts A."/>
            <person name="Saif S."/>
            <person name="Shea T."/>
            <person name="Sisk P."/>
            <person name="Sykes S."/>
            <person name="Wortman J."/>
            <person name="Nusbaum C."/>
            <person name="Birren B."/>
        </authorList>
    </citation>
    <scope>NUCLEOTIDE SEQUENCE [LARGE SCALE GENOMIC DNA]</scope>
    <source>
        <strain evidence="2 3">CBS 110553</strain>
    </source>
</reference>
<dbReference type="OrthoDB" id="10328056at2759"/>
<dbReference type="EMBL" id="AMGX01000004">
    <property type="protein sequence ID" value="EXJ73258.1"/>
    <property type="molecule type" value="Genomic_DNA"/>
</dbReference>
<dbReference type="HOGENOM" id="CLU_2739813_0_0_1"/>
<evidence type="ECO:0000313" key="3">
    <source>
        <dbReference type="Proteomes" id="UP000019471"/>
    </source>
</evidence>
<evidence type="ECO:0000313" key="2">
    <source>
        <dbReference type="EMBL" id="EXJ73258.1"/>
    </source>
</evidence>
<dbReference type="AlphaFoldDB" id="W9WZ70"/>
<feature type="region of interest" description="Disordered" evidence="1">
    <location>
        <begin position="1"/>
        <end position="28"/>
    </location>
</feature>
<protein>
    <submittedName>
        <fullName evidence="2">Uncharacterized protein</fullName>
    </submittedName>
</protein>
<dbReference type="RefSeq" id="XP_007741821.1">
    <property type="nucleotide sequence ID" value="XM_007743631.1"/>
</dbReference>